<sequence>MTVKIVDNRIIDWPQNKLEKMSNDSLTWLLTKNTSSFLVKRNGNEFAKEKFNLMNRNCRKYSGLAGNKAVDISLKDQKISLSLKKVKATRKPVKNVNVIPLRKGARAGGDTIRGNISRNFYRRDLKKAALARWSRLSTVVKVEKGVLQPKKIRSRRMGA</sequence>
<dbReference type="HOGENOM" id="CLU_106801_2_0_1"/>
<dbReference type="Pfam" id="PF01778">
    <property type="entry name" value="Ribosomal_L28e"/>
    <property type="match status" value="1"/>
</dbReference>
<dbReference type="EMBL" id="FR824047">
    <property type="protein sequence ID" value="CCA14177.1"/>
    <property type="molecule type" value="Genomic_DNA"/>
</dbReference>
<dbReference type="InterPro" id="IPR029004">
    <property type="entry name" value="Ribosomal_eL28/Mak16"/>
</dbReference>
<evidence type="ECO:0000256" key="1">
    <source>
        <dbReference type="ARBA" id="ARBA00007926"/>
    </source>
</evidence>
<dbReference type="PANTHER" id="PTHR10544">
    <property type="entry name" value="60S RIBOSOMAL PROTEIN L28"/>
    <property type="match status" value="1"/>
</dbReference>
<accession>F0VZE7</accession>
<reference evidence="5" key="2">
    <citation type="submission" date="2011-02" db="EMBL/GenBank/DDBJ databases">
        <authorList>
            <person name="MacLean D."/>
        </authorList>
    </citation>
    <scope>NUCLEOTIDE SEQUENCE</scope>
</reference>
<feature type="domain" description="Ribosomal eL28/Mak16" evidence="4">
    <location>
        <begin position="26"/>
        <end position="137"/>
    </location>
</feature>
<dbReference type="GO" id="GO:1990904">
    <property type="term" value="C:ribonucleoprotein complex"/>
    <property type="evidence" value="ECO:0007669"/>
    <property type="project" value="UniProtKB-KW"/>
</dbReference>
<dbReference type="GO" id="GO:0006412">
    <property type="term" value="P:translation"/>
    <property type="evidence" value="ECO:0007669"/>
    <property type="project" value="InterPro"/>
</dbReference>
<organism evidence="5">
    <name type="scientific">Albugo laibachii Nc14</name>
    <dbReference type="NCBI Taxonomy" id="890382"/>
    <lineage>
        <taxon>Eukaryota</taxon>
        <taxon>Sar</taxon>
        <taxon>Stramenopiles</taxon>
        <taxon>Oomycota</taxon>
        <taxon>Peronosporomycetes</taxon>
        <taxon>Albuginales</taxon>
        <taxon>Albuginaceae</taxon>
        <taxon>Albugo</taxon>
    </lineage>
</organism>
<evidence type="ECO:0000259" key="4">
    <source>
        <dbReference type="Pfam" id="PF01778"/>
    </source>
</evidence>
<evidence type="ECO:0000256" key="3">
    <source>
        <dbReference type="ARBA" id="ARBA00023274"/>
    </source>
</evidence>
<dbReference type="Gene3D" id="3.30.390.110">
    <property type="match status" value="1"/>
</dbReference>
<evidence type="ECO:0000313" key="5">
    <source>
        <dbReference type="EMBL" id="CCA14177.1"/>
    </source>
</evidence>
<reference evidence="5" key="1">
    <citation type="journal article" date="2011" name="PLoS Biol.">
        <title>Gene gain and loss during evolution of obligate parasitism in the white rust pathogen of Arabidopsis thaliana.</title>
        <authorList>
            <person name="Kemen E."/>
            <person name="Gardiner A."/>
            <person name="Schultz-Larsen T."/>
            <person name="Kemen A.C."/>
            <person name="Balmuth A.L."/>
            <person name="Robert-Seilaniantz A."/>
            <person name="Bailey K."/>
            <person name="Holub E."/>
            <person name="Studholme D.J."/>
            <person name="Maclean D."/>
            <person name="Jones J.D."/>
        </authorList>
    </citation>
    <scope>NUCLEOTIDE SEQUENCE</scope>
</reference>
<gene>
    <name evidence="5" type="primary">AlNc14C2G285</name>
    <name evidence="5" type="ORF">ALNC14_003200</name>
</gene>
<evidence type="ECO:0000256" key="2">
    <source>
        <dbReference type="ARBA" id="ARBA00022980"/>
    </source>
</evidence>
<dbReference type="AlphaFoldDB" id="F0VZE7"/>
<dbReference type="GO" id="GO:0003735">
    <property type="term" value="F:structural constituent of ribosome"/>
    <property type="evidence" value="ECO:0007669"/>
    <property type="project" value="InterPro"/>
</dbReference>
<comment type="similarity">
    <text evidence="1">Belongs to the eukaryotic ribosomal protein eL28 family.</text>
</comment>
<proteinExistence type="inferred from homology"/>
<keyword evidence="2 5" id="KW-0689">Ribosomal protein</keyword>
<protein>
    <submittedName>
        <fullName evidence="5">Ribosomal protein L28 putative</fullName>
    </submittedName>
</protein>
<keyword evidence="3" id="KW-0687">Ribonucleoprotein</keyword>
<name>F0VZE7_9STRA</name>
<dbReference type="GO" id="GO:0005840">
    <property type="term" value="C:ribosome"/>
    <property type="evidence" value="ECO:0007669"/>
    <property type="project" value="UniProtKB-KW"/>
</dbReference>
<dbReference type="InterPro" id="IPR002672">
    <property type="entry name" value="Ribosomal_eL28"/>
</dbReference>